<keyword evidence="2" id="KW-1185">Reference proteome</keyword>
<comment type="caution">
    <text evidence="1">The sequence shown here is derived from an EMBL/GenBank/DDBJ whole genome shotgun (WGS) entry which is preliminary data.</text>
</comment>
<protein>
    <submittedName>
        <fullName evidence="1">Uncharacterized protein</fullName>
    </submittedName>
</protein>
<organism evidence="1 2">
    <name type="scientific">Longimycelium tulufanense</name>
    <dbReference type="NCBI Taxonomy" id="907463"/>
    <lineage>
        <taxon>Bacteria</taxon>
        <taxon>Bacillati</taxon>
        <taxon>Actinomycetota</taxon>
        <taxon>Actinomycetes</taxon>
        <taxon>Pseudonocardiales</taxon>
        <taxon>Pseudonocardiaceae</taxon>
        <taxon>Longimycelium</taxon>
    </lineage>
</organism>
<dbReference type="AlphaFoldDB" id="A0A8J3C9H5"/>
<dbReference type="Gene3D" id="3.40.50.2000">
    <property type="entry name" value="Glycogen Phosphorylase B"/>
    <property type="match status" value="1"/>
</dbReference>
<proteinExistence type="predicted"/>
<evidence type="ECO:0000313" key="1">
    <source>
        <dbReference type="EMBL" id="GGM60012.1"/>
    </source>
</evidence>
<sequence length="366" mass="40266">MRTREMAPTNEVEWQVRDIRCRRGGPQRLPVEHAPLGRALRYRRSAGQSPPPGCLPLVRARGWLADLGQGGLAELLLGLAAVAALHEITPNLRLHYSGRRARLMGRCALPVTATEAWGPHIVRTESRSPVRFRINAEEPPAWLDHVAPGVVEVHSALPMRHYLAMEQSLGARLSRDHTPAPLFPSGVTTIPWHVVFVISQADPAYRDYRPADFAAVASELMRTRSAPWRFTVVLPRTYRSVPGFDELPVTLVHAPDPAECVDLFAAAELVIGTDHGLTQLAGLTARADGSGPHVVGLYARRPHTKWTTGSPRHHAVATRFAQMLSLADRSPARDELDERCWGGAADLCTVPRSLVADFAARCAGWW</sequence>
<dbReference type="Proteomes" id="UP000637578">
    <property type="component" value="Unassembled WGS sequence"/>
</dbReference>
<evidence type="ECO:0000313" key="2">
    <source>
        <dbReference type="Proteomes" id="UP000637578"/>
    </source>
</evidence>
<dbReference type="EMBL" id="BMMK01000015">
    <property type="protein sequence ID" value="GGM60012.1"/>
    <property type="molecule type" value="Genomic_DNA"/>
</dbReference>
<accession>A0A8J3C9H5</accession>
<gene>
    <name evidence="1" type="ORF">GCM10012275_33920</name>
</gene>
<reference evidence="1" key="1">
    <citation type="journal article" date="2014" name="Int. J. Syst. Evol. Microbiol.">
        <title>Complete genome sequence of Corynebacterium casei LMG S-19264T (=DSM 44701T), isolated from a smear-ripened cheese.</title>
        <authorList>
            <consortium name="US DOE Joint Genome Institute (JGI-PGF)"/>
            <person name="Walter F."/>
            <person name="Albersmeier A."/>
            <person name="Kalinowski J."/>
            <person name="Ruckert C."/>
        </authorList>
    </citation>
    <scope>NUCLEOTIDE SEQUENCE</scope>
    <source>
        <strain evidence="1">CGMCC 4.5737</strain>
    </source>
</reference>
<dbReference type="RefSeq" id="WP_189058768.1">
    <property type="nucleotide sequence ID" value="NZ_BMMK01000015.1"/>
</dbReference>
<name>A0A8J3C9H5_9PSEU</name>
<reference evidence="1" key="2">
    <citation type="submission" date="2020-09" db="EMBL/GenBank/DDBJ databases">
        <authorList>
            <person name="Sun Q."/>
            <person name="Zhou Y."/>
        </authorList>
    </citation>
    <scope>NUCLEOTIDE SEQUENCE</scope>
    <source>
        <strain evidence="1">CGMCC 4.5737</strain>
    </source>
</reference>